<organism evidence="5 6">
    <name type="scientific">Arthrobacter wenxiniae</name>
    <dbReference type="NCBI Taxonomy" id="2713570"/>
    <lineage>
        <taxon>Bacteria</taxon>
        <taxon>Bacillati</taxon>
        <taxon>Actinomycetota</taxon>
        <taxon>Actinomycetes</taxon>
        <taxon>Micrococcales</taxon>
        <taxon>Micrococcaceae</taxon>
        <taxon>Arthrobacter</taxon>
    </lineage>
</organism>
<evidence type="ECO:0000313" key="5">
    <source>
        <dbReference type="EMBL" id="NVM94879.1"/>
    </source>
</evidence>
<evidence type="ECO:0000256" key="1">
    <source>
        <dbReference type="ARBA" id="ARBA00006432"/>
    </source>
</evidence>
<dbReference type="RefSeq" id="WP_176634609.1">
    <property type="nucleotide sequence ID" value="NZ_JAAMFM010000009.1"/>
</dbReference>
<dbReference type="GO" id="GO:0006631">
    <property type="term" value="P:fatty acid metabolic process"/>
    <property type="evidence" value="ECO:0007669"/>
    <property type="project" value="TreeGrafter"/>
</dbReference>
<evidence type="ECO:0000259" key="3">
    <source>
        <dbReference type="Pfam" id="PF00501"/>
    </source>
</evidence>
<evidence type="ECO:0000256" key="2">
    <source>
        <dbReference type="ARBA" id="ARBA00022598"/>
    </source>
</evidence>
<dbReference type="GO" id="GO:0031956">
    <property type="term" value="F:medium-chain fatty acid-CoA ligase activity"/>
    <property type="evidence" value="ECO:0007669"/>
    <property type="project" value="TreeGrafter"/>
</dbReference>
<proteinExistence type="inferred from homology"/>
<comment type="similarity">
    <text evidence="1">Belongs to the ATP-dependent AMP-binding enzyme family.</text>
</comment>
<dbReference type="Pfam" id="PF00501">
    <property type="entry name" value="AMP-binding"/>
    <property type="match status" value="1"/>
</dbReference>
<dbReference type="Gene3D" id="3.40.50.12780">
    <property type="entry name" value="N-terminal domain of ligase-like"/>
    <property type="match status" value="1"/>
</dbReference>
<evidence type="ECO:0000313" key="6">
    <source>
        <dbReference type="Proteomes" id="UP000543556"/>
    </source>
</evidence>
<dbReference type="InterPro" id="IPR042099">
    <property type="entry name" value="ANL_N_sf"/>
</dbReference>
<gene>
    <name evidence="5" type="ORF">G6034_08140</name>
</gene>
<dbReference type="PANTHER" id="PTHR43201:SF5">
    <property type="entry name" value="MEDIUM-CHAIN ACYL-COA LIGASE ACSF2, MITOCHONDRIAL"/>
    <property type="match status" value="1"/>
</dbReference>
<accession>A0A7Y7IG47</accession>
<comment type="caution">
    <text evidence="5">The sequence shown here is derived from an EMBL/GenBank/DDBJ whole genome shotgun (WGS) entry which is preliminary data.</text>
</comment>
<dbReference type="InterPro" id="IPR020845">
    <property type="entry name" value="AMP-binding_CS"/>
</dbReference>
<dbReference type="EMBL" id="JAAMFM010000009">
    <property type="protein sequence ID" value="NVM94879.1"/>
    <property type="molecule type" value="Genomic_DNA"/>
</dbReference>
<dbReference type="InterPro" id="IPR000873">
    <property type="entry name" value="AMP-dep_synth/lig_dom"/>
</dbReference>
<keyword evidence="2 5" id="KW-0436">Ligase</keyword>
<reference evidence="5 6" key="1">
    <citation type="submission" date="2020-02" db="EMBL/GenBank/DDBJ databases">
        <title>Genome sequence of strain AETb3-4.</title>
        <authorList>
            <person name="Gao J."/>
            <person name="Zhang X."/>
        </authorList>
    </citation>
    <scope>NUCLEOTIDE SEQUENCE [LARGE SCALE GENOMIC DNA]</scope>
    <source>
        <strain evidence="5 6">AETb3-4</strain>
    </source>
</reference>
<dbReference type="AlphaFoldDB" id="A0A7Y7IG47"/>
<name>A0A7Y7IG47_9MICC</name>
<feature type="domain" description="AMP-dependent synthetase/ligase" evidence="3">
    <location>
        <begin position="99"/>
        <end position="324"/>
    </location>
</feature>
<protein>
    <submittedName>
        <fullName evidence="5">Long-chain fatty acid--CoA ligase</fullName>
    </submittedName>
</protein>
<evidence type="ECO:0000259" key="4">
    <source>
        <dbReference type="Pfam" id="PF13193"/>
    </source>
</evidence>
<dbReference type="PROSITE" id="PS00455">
    <property type="entry name" value="AMP_BINDING"/>
    <property type="match status" value="1"/>
</dbReference>
<feature type="domain" description="AMP-binding enzyme C-terminal" evidence="4">
    <location>
        <begin position="401"/>
        <end position="469"/>
    </location>
</feature>
<sequence>MPFIDQLRHWARTQPHRAAVVVGTQRLSFAGLLDAAAAWPAPQPSAGAALAVIDEPDGTALAARFVGAVARDGVAAVLDPSWPQELKAAVTDRAVAWAATEAAPPASEPGFRDGPPGSTFLLGLSSGTSGVPKAFTRSRASWQASFAASAAYFGVTAADVTLAPGPMAASMNLYALGEALFTGSTFVALPQFSADAALHAVTHDAATRLVLVPTVLALLARRGLDTGQGAGAVTSIVCAGSALPAGVEELARQWAPRARIFQYYGASELGFVAASGNDGDDGTPCAGRAFPGTEVSVRGTGGLPAGPGECGSICVRGPYVGNGYAWGDDGLAFNVLPGGGASGGGASDGPWYTVHDQGFLDGSGRLHVVGRASDMIVTGGANVYPQQVEGDLEAVAGPGTVVVAGVPDAVRGQRVVAGLFPGGGPPGVAPLTAGQLLAACRRRAAALPAPQRPTRYYALTDLPLTGAGKLSRTLLQAWIGGGDARAQRIH</sequence>
<dbReference type="PANTHER" id="PTHR43201">
    <property type="entry name" value="ACYL-COA SYNTHETASE"/>
    <property type="match status" value="1"/>
</dbReference>
<dbReference type="Proteomes" id="UP000543556">
    <property type="component" value="Unassembled WGS sequence"/>
</dbReference>
<dbReference type="Gene3D" id="3.30.300.30">
    <property type="match status" value="1"/>
</dbReference>
<dbReference type="Pfam" id="PF13193">
    <property type="entry name" value="AMP-binding_C"/>
    <property type="match status" value="1"/>
</dbReference>
<dbReference type="InterPro" id="IPR025110">
    <property type="entry name" value="AMP-bd_C"/>
</dbReference>
<dbReference type="SUPFAM" id="SSF56801">
    <property type="entry name" value="Acetyl-CoA synthetase-like"/>
    <property type="match status" value="1"/>
</dbReference>
<keyword evidence="6" id="KW-1185">Reference proteome</keyword>
<dbReference type="InterPro" id="IPR045851">
    <property type="entry name" value="AMP-bd_C_sf"/>
</dbReference>